<keyword evidence="2" id="KW-0472">Membrane</keyword>
<sequence>MKIHYSITLLLFVIRVVSITTFMCVDNIAPAAGRGMNGTAEVEDEHASNSIAAASNWTQLQPSPSSSSSSDHGGYKTSSGATTSRLILLCICLGIGIVVGFVICWYTNWCRACRR</sequence>
<evidence type="ECO:0000313" key="4">
    <source>
        <dbReference type="Proteomes" id="UP001152523"/>
    </source>
</evidence>
<feature type="transmembrane region" description="Helical" evidence="2">
    <location>
        <begin position="7"/>
        <end position="29"/>
    </location>
</feature>
<evidence type="ECO:0000256" key="1">
    <source>
        <dbReference type="SAM" id="MobiDB-lite"/>
    </source>
</evidence>
<dbReference type="Proteomes" id="UP001152523">
    <property type="component" value="Unassembled WGS sequence"/>
</dbReference>
<feature type="region of interest" description="Disordered" evidence="1">
    <location>
        <begin position="58"/>
        <end position="79"/>
    </location>
</feature>
<name>A0AAV0GBI9_9ASTE</name>
<proteinExistence type="predicted"/>
<evidence type="ECO:0000313" key="3">
    <source>
        <dbReference type="EMBL" id="CAH9145356.1"/>
    </source>
</evidence>
<dbReference type="AlphaFoldDB" id="A0AAV0GBI9"/>
<reference evidence="3" key="1">
    <citation type="submission" date="2022-07" db="EMBL/GenBank/DDBJ databases">
        <authorList>
            <person name="Macas J."/>
            <person name="Novak P."/>
            <person name="Neumann P."/>
        </authorList>
    </citation>
    <scope>NUCLEOTIDE SEQUENCE</scope>
</reference>
<accession>A0AAV0GBI9</accession>
<gene>
    <name evidence="3" type="ORF">CEPIT_LOCUS42155</name>
</gene>
<evidence type="ECO:0000256" key="2">
    <source>
        <dbReference type="SAM" id="Phobius"/>
    </source>
</evidence>
<protein>
    <submittedName>
        <fullName evidence="3">Uncharacterized protein</fullName>
    </submittedName>
</protein>
<comment type="caution">
    <text evidence="3">The sequence shown here is derived from an EMBL/GenBank/DDBJ whole genome shotgun (WGS) entry which is preliminary data.</text>
</comment>
<dbReference type="EMBL" id="CAMAPF010001073">
    <property type="protein sequence ID" value="CAH9145356.1"/>
    <property type="molecule type" value="Genomic_DNA"/>
</dbReference>
<feature type="transmembrane region" description="Helical" evidence="2">
    <location>
        <begin position="86"/>
        <end position="106"/>
    </location>
</feature>
<organism evidence="3 4">
    <name type="scientific">Cuscuta epithymum</name>
    <dbReference type="NCBI Taxonomy" id="186058"/>
    <lineage>
        <taxon>Eukaryota</taxon>
        <taxon>Viridiplantae</taxon>
        <taxon>Streptophyta</taxon>
        <taxon>Embryophyta</taxon>
        <taxon>Tracheophyta</taxon>
        <taxon>Spermatophyta</taxon>
        <taxon>Magnoliopsida</taxon>
        <taxon>eudicotyledons</taxon>
        <taxon>Gunneridae</taxon>
        <taxon>Pentapetalae</taxon>
        <taxon>asterids</taxon>
        <taxon>lamiids</taxon>
        <taxon>Solanales</taxon>
        <taxon>Convolvulaceae</taxon>
        <taxon>Cuscuteae</taxon>
        <taxon>Cuscuta</taxon>
        <taxon>Cuscuta subgen. Cuscuta</taxon>
    </lineage>
</organism>
<keyword evidence="2" id="KW-0812">Transmembrane</keyword>
<keyword evidence="4" id="KW-1185">Reference proteome</keyword>
<keyword evidence="2" id="KW-1133">Transmembrane helix</keyword>